<dbReference type="EC" id="3.1.1.4" evidence="3"/>
<evidence type="ECO:0000256" key="5">
    <source>
        <dbReference type="ARBA" id="ARBA00022723"/>
    </source>
</evidence>
<reference evidence="18" key="2">
    <citation type="submission" date="2025-09" db="UniProtKB">
        <authorList>
            <consortium name="Ensembl"/>
        </authorList>
    </citation>
    <scope>IDENTIFICATION</scope>
</reference>
<dbReference type="OMA" id="KMVCQCD"/>
<dbReference type="Gene3D" id="1.20.90.10">
    <property type="entry name" value="Phospholipase A2 domain"/>
    <property type="match status" value="1"/>
</dbReference>
<dbReference type="GeneTree" id="ENSGT00940000157803"/>
<dbReference type="OrthoDB" id="10069378at2759"/>
<proteinExistence type="inferred from homology"/>
<dbReference type="InterPro" id="IPR016090">
    <property type="entry name" value="PLA2-like_dom"/>
</dbReference>
<comment type="catalytic activity">
    <reaction evidence="1">
        <text>a 1,2-diacyl-sn-glycero-3-phosphocholine + H2O = a 1-acyl-sn-glycero-3-phosphocholine + a fatty acid + H(+)</text>
        <dbReference type="Rhea" id="RHEA:15801"/>
        <dbReference type="ChEBI" id="CHEBI:15377"/>
        <dbReference type="ChEBI" id="CHEBI:15378"/>
        <dbReference type="ChEBI" id="CHEBI:28868"/>
        <dbReference type="ChEBI" id="CHEBI:57643"/>
        <dbReference type="ChEBI" id="CHEBI:58168"/>
        <dbReference type="EC" id="3.1.1.4"/>
    </reaction>
</comment>
<evidence type="ECO:0000256" key="7">
    <source>
        <dbReference type="ARBA" id="ARBA00022837"/>
    </source>
</evidence>
<comment type="subcellular location">
    <subcellularLocation>
        <location evidence="2 16">Secreted</location>
    </subcellularLocation>
</comment>
<dbReference type="GO" id="GO:0005576">
    <property type="term" value="C:extracellular region"/>
    <property type="evidence" value="ECO:0007669"/>
    <property type="project" value="UniProtKB-SubCell"/>
</dbReference>
<keyword evidence="19" id="KW-1185">Reference proteome</keyword>
<evidence type="ECO:0000313" key="18">
    <source>
        <dbReference type="Ensembl" id="ENSNNAP00000007003.1"/>
    </source>
</evidence>
<evidence type="ECO:0000256" key="12">
    <source>
        <dbReference type="PIRSR" id="PIRSR601211-1"/>
    </source>
</evidence>
<dbReference type="GO" id="GO:0016042">
    <property type="term" value="P:lipid catabolic process"/>
    <property type="evidence" value="ECO:0007669"/>
    <property type="project" value="UniProtKB-KW"/>
</dbReference>
<dbReference type="GO" id="GO:0006644">
    <property type="term" value="P:phospholipid metabolic process"/>
    <property type="evidence" value="ECO:0007669"/>
    <property type="project" value="InterPro"/>
</dbReference>
<dbReference type="Proteomes" id="UP000694559">
    <property type="component" value="Unplaced"/>
</dbReference>
<evidence type="ECO:0000256" key="15">
    <source>
        <dbReference type="RuleBase" id="RU003654"/>
    </source>
</evidence>
<keyword evidence="4 16" id="KW-0964">Secreted</keyword>
<keyword evidence="9" id="KW-0443">Lipid metabolism</keyword>
<evidence type="ECO:0000256" key="10">
    <source>
        <dbReference type="ARBA" id="ARBA00023157"/>
    </source>
</evidence>
<dbReference type="GO" id="GO:0005509">
    <property type="term" value="F:calcium ion binding"/>
    <property type="evidence" value="ECO:0007669"/>
    <property type="project" value="InterPro"/>
</dbReference>
<keyword evidence="6" id="KW-0378">Hydrolase</keyword>
<feature type="disulfide bond" evidence="14">
    <location>
        <begin position="83"/>
        <end position="137"/>
    </location>
</feature>
<comment type="cofactor">
    <cofactor evidence="13">
        <name>Ca(2+)</name>
        <dbReference type="ChEBI" id="CHEBI:29108"/>
    </cofactor>
    <text evidence="13">Binds 1 Ca(2+) ion per subunit.</text>
</comment>
<evidence type="ECO:0000259" key="17">
    <source>
        <dbReference type="SMART" id="SM00085"/>
    </source>
</evidence>
<dbReference type="PANTHER" id="PTHR11716:SF4">
    <property type="entry name" value="GROUP 10 SECRETORY PHOSPHOLIPASE A2"/>
    <property type="match status" value="1"/>
</dbReference>
<accession>A0A8C6VKI8</accession>
<dbReference type="PROSITE" id="PS00118">
    <property type="entry name" value="PA2_HIS"/>
    <property type="match status" value="1"/>
</dbReference>
<dbReference type="FunFam" id="1.20.90.10:FF:000001">
    <property type="entry name" value="Basic phospholipase A2 homolog"/>
    <property type="match status" value="1"/>
</dbReference>
<reference evidence="18" key="1">
    <citation type="submission" date="2025-08" db="UniProtKB">
        <authorList>
            <consortium name="Ensembl"/>
        </authorList>
    </citation>
    <scope>IDENTIFICATION</scope>
</reference>
<dbReference type="CDD" id="cd00125">
    <property type="entry name" value="PLA2c"/>
    <property type="match status" value="1"/>
</dbReference>
<evidence type="ECO:0000256" key="13">
    <source>
        <dbReference type="PIRSR" id="PIRSR601211-2"/>
    </source>
</evidence>
<protein>
    <recommendedName>
        <fullName evidence="3">phospholipase A2</fullName>
        <ecNumber evidence="3">3.1.1.4</ecNumber>
    </recommendedName>
    <alternativeName>
        <fullName evidence="11">Phosphatidylcholine 2-acylhydrolase</fullName>
    </alternativeName>
</protein>
<dbReference type="SUPFAM" id="SSF48619">
    <property type="entry name" value="Phospholipase A2, PLA2"/>
    <property type="match status" value="1"/>
</dbReference>
<evidence type="ECO:0000256" key="1">
    <source>
        <dbReference type="ARBA" id="ARBA00001604"/>
    </source>
</evidence>
<evidence type="ECO:0000256" key="11">
    <source>
        <dbReference type="ARBA" id="ARBA00029903"/>
    </source>
</evidence>
<name>A0A8C6VKI8_NAJNA</name>
<feature type="disulfide bond" evidence="14">
    <location>
        <begin position="90"/>
        <end position="130"/>
    </location>
</feature>
<evidence type="ECO:0000256" key="9">
    <source>
        <dbReference type="ARBA" id="ARBA00023098"/>
    </source>
</evidence>
<dbReference type="GO" id="GO:0005543">
    <property type="term" value="F:phospholipid binding"/>
    <property type="evidence" value="ECO:0007669"/>
    <property type="project" value="TreeGrafter"/>
</dbReference>
<evidence type="ECO:0000313" key="19">
    <source>
        <dbReference type="Proteomes" id="UP000694559"/>
    </source>
</evidence>
<feature type="binding site" evidence="13">
    <location>
        <position position="67"/>
    </location>
    <ligand>
        <name>Ca(2+)</name>
        <dbReference type="ChEBI" id="CHEBI:29108"/>
    </ligand>
</feature>
<dbReference type="SMART" id="SM00085">
    <property type="entry name" value="PA2c"/>
    <property type="match status" value="1"/>
</dbReference>
<evidence type="ECO:0000256" key="2">
    <source>
        <dbReference type="ARBA" id="ARBA00004613"/>
    </source>
</evidence>
<feature type="binding site" evidence="13">
    <location>
        <position position="69"/>
    </location>
    <ligand>
        <name>Ca(2+)</name>
        <dbReference type="ChEBI" id="CHEBI:29108"/>
    </ligand>
</feature>
<keyword evidence="7 13" id="KW-0106">Calcium</keyword>
<feature type="disulfide bond" evidence="14">
    <location>
        <begin position="99"/>
        <end position="123"/>
    </location>
</feature>
<dbReference type="InterPro" id="IPR001211">
    <property type="entry name" value="PLA2"/>
</dbReference>
<keyword evidence="5 13" id="KW-0479">Metal-binding</keyword>
<dbReference type="GO" id="GO:0050482">
    <property type="term" value="P:arachidonate secretion"/>
    <property type="evidence" value="ECO:0007669"/>
    <property type="project" value="InterPro"/>
</dbReference>
<evidence type="ECO:0000256" key="4">
    <source>
        <dbReference type="ARBA" id="ARBA00022525"/>
    </source>
</evidence>
<dbReference type="InterPro" id="IPR033113">
    <property type="entry name" value="PLA2_histidine"/>
</dbReference>
<dbReference type="PANTHER" id="PTHR11716">
    <property type="entry name" value="PHOSPHOLIPASE A2 FAMILY MEMBER"/>
    <property type="match status" value="1"/>
</dbReference>
<feature type="active site" evidence="12">
    <location>
        <position position="87"/>
    </location>
</feature>
<dbReference type="Ensembl" id="ENSNNAT00000007348.1">
    <property type="protein sequence ID" value="ENSNNAP00000007003.1"/>
    <property type="gene ID" value="ENSNNAG00000004746.1"/>
</dbReference>
<evidence type="ECO:0000256" key="6">
    <source>
        <dbReference type="ARBA" id="ARBA00022801"/>
    </source>
</evidence>
<dbReference type="InterPro" id="IPR036444">
    <property type="entry name" value="PLipase_A2_dom_sf"/>
</dbReference>
<dbReference type="PRINTS" id="PR00389">
    <property type="entry name" value="PHPHLIPASEA2"/>
</dbReference>
<keyword evidence="10 14" id="KW-1015">Disulfide bond</keyword>
<organism evidence="18 19">
    <name type="scientific">Naja naja</name>
    <name type="common">Indian cobra</name>
    <dbReference type="NCBI Taxonomy" id="35670"/>
    <lineage>
        <taxon>Eukaryota</taxon>
        <taxon>Metazoa</taxon>
        <taxon>Chordata</taxon>
        <taxon>Craniata</taxon>
        <taxon>Vertebrata</taxon>
        <taxon>Euteleostomi</taxon>
        <taxon>Lepidosauria</taxon>
        <taxon>Squamata</taxon>
        <taxon>Bifurcata</taxon>
        <taxon>Unidentata</taxon>
        <taxon>Episquamata</taxon>
        <taxon>Toxicofera</taxon>
        <taxon>Serpentes</taxon>
        <taxon>Colubroidea</taxon>
        <taxon>Elapidae</taxon>
        <taxon>Elapinae</taxon>
        <taxon>Naja</taxon>
    </lineage>
</organism>
<dbReference type="GO" id="GO:0047498">
    <property type="term" value="F:calcium-dependent phospholipase A2 activity"/>
    <property type="evidence" value="ECO:0007669"/>
    <property type="project" value="TreeGrafter"/>
</dbReference>
<evidence type="ECO:0000256" key="3">
    <source>
        <dbReference type="ARBA" id="ARBA00013278"/>
    </source>
</evidence>
<feature type="disulfide bond" evidence="14">
    <location>
        <begin position="68"/>
        <end position="84"/>
    </location>
</feature>
<dbReference type="AlphaFoldDB" id="A0A8C6VKI8"/>
<comment type="similarity">
    <text evidence="15">Belongs to the phospholipase A2 family.</text>
</comment>
<keyword evidence="8" id="KW-0442">Lipid degradation</keyword>
<feature type="binding site" evidence="13">
    <location>
        <position position="71"/>
    </location>
    <ligand>
        <name>Ca(2+)</name>
        <dbReference type="ChEBI" id="CHEBI:29108"/>
    </ligand>
</feature>
<feature type="domain" description="Phospholipase A2-like central" evidence="17">
    <location>
        <begin position="42"/>
        <end position="156"/>
    </location>
</feature>
<evidence type="ECO:0000256" key="14">
    <source>
        <dbReference type="PIRSR" id="PIRSR601211-3"/>
    </source>
</evidence>
<evidence type="ECO:0000256" key="8">
    <source>
        <dbReference type="ARBA" id="ARBA00022963"/>
    </source>
</evidence>
<dbReference type="Pfam" id="PF00068">
    <property type="entry name" value="Phospholip_A2_1"/>
    <property type="match status" value="1"/>
</dbReference>
<feature type="active site" evidence="12">
    <location>
        <position position="131"/>
    </location>
</feature>
<feature type="binding site" evidence="13">
    <location>
        <position position="88"/>
    </location>
    <ligand>
        <name>Ca(2+)</name>
        <dbReference type="ChEBI" id="CHEBI:29108"/>
    </ligand>
</feature>
<sequence length="166" mass="19418">MPEVACRTISAATQEHHLPRQLIVRYLAQMFRGSHTCSKMHGLIELYGTLKCGTNRFPLAYVSYGCYCGPGGRGWPKDETDWCCHRHDCCYDFAQQQGCHPITDRYKWTCQDNTVIYAVLDRCQNIICQCDKEASQCWRFAPFNKRYIFWPNYLCGRIYPLCGYRN</sequence>
<evidence type="ECO:0000256" key="16">
    <source>
        <dbReference type="RuleBase" id="RU361236"/>
    </source>
</evidence>